<keyword evidence="3" id="KW-1185">Reference proteome</keyword>
<name>A0A7I3YY59_PHYPA</name>
<dbReference type="EnsemblPlants" id="Pp3c17_4940V3.2">
    <property type="protein sequence ID" value="PAC:32908310.CDS.1"/>
    <property type="gene ID" value="Pp3c17_4940"/>
</dbReference>
<accession>A0A7I3YY59</accession>
<reference evidence="2 3" key="1">
    <citation type="journal article" date="2008" name="Science">
        <title>The Physcomitrella genome reveals evolutionary insights into the conquest of land by plants.</title>
        <authorList>
            <person name="Rensing S."/>
            <person name="Lang D."/>
            <person name="Zimmer A."/>
            <person name="Terry A."/>
            <person name="Salamov A."/>
            <person name="Shapiro H."/>
            <person name="Nishiyama T."/>
            <person name="Perroud P.-F."/>
            <person name="Lindquist E."/>
            <person name="Kamisugi Y."/>
            <person name="Tanahashi T."/>
            <person name="Sakakibara K."/>
            <person name="Fujita T."/>
            <person name="Oishi K."/>
            <person name="Shin-I T."/>
            <person name="Kuroki Y."/>
            <person name="Toyoda A."/>
            <person name="Suzuki Y."/>
            <person name="Hashimoto A."/>
            <person name="Yamaguchi K."/>
            <person name="Sugano A."/>
            <person name="Kohara Y."/>
            <person name="Fujiyama A."/>
            <person name="Anterola A."/>
            <person name="Aoki S."/>
            <person name="Ashton N."/>
            <person name="Barbazuk W.B."/>
            <person name="Barker E."/>
            <person name="Bennetzen J."/>
            <person name="Bezanilla M."/>
            <person name="Blankenship R."/>
            <person name="Cho S.H."/>
            <person name="Dutcher S."/>
            <person name="Estelle M."/>
            <person name="Fawcett J.A."/>
            <person name="Gundlach H."/>
            <person name="Hanada K."/>
            <person name="Heyl A."/>
            <person name="Hicks K.A."/>
            <person name="Hugh J."/>
            <person name="Lohr M."/>
            <person name="Mayer K."/>
            <person name="Melkozernov A."/>
            <person name="Murata T."/>
            <person name="Nelson D."/>
            <person name="Pils B."/>
            <person name="Prigge M."/>
            <person name="Reiss B."/>
            <person name="Renner T."/>
            <person name="Rombauts S."/>
            <person name="Rushton P."/>
            <person name="Sanderfoot A."/>
            <person name="Schween G."/>
            <person name="Shiu S.-H."/>
            <person name="Stueber K."/>
            <person name="Theodoulou F.L."/>
            <person name="Tu H."/>
            <person name="Van de Peer Y."/>
            <person name="Verrier P.J."/>
            <person name="Waters E."/>
            <person name="Wood A."/>
            <person name="Yang L."/>
            <person name="Cove D."/>
            <person name="Cuming A."/>
            <person name="Hasebe M."/>
            <person name="Lucas S."/>
            <person name="Mishler D.B."/>
            <person name="Reski R."/>
            <person name="Grigoriev I."/>
            <person name="Quatrano R.S."/>
            <person name="Boore J.L."/>
        </authorList>
    </citation>
    <scope>NUCLEOTIDE SEQUENCE [LARGE SCALE GENOMIC DNA]</scope>
    <source>
        <strain evidence="2 3">cv. Gransden 2004</strain>
    </source>
</reference>
<sequence length="80" mass="8703">MGLFFVLLCSFCNLILVQEIGHSKQSLRGFSKEETDDLYSTPSEAEFEEEISCEKCSTSVSQVHSVVISLIGVNPASVAS</sequence>
<reference evidence="2 3" key="2">
    <citation type="journal article" date="2018" name="Plant J.">
        <title>The Physcomitrella patens chromosome-scale assembly reveals moss genome structure and evolution.</title>
        <authorList>
            <person name="Lang D."/>
            <person name="Ullrich K.K."/>
            <person name="Murat F."/>
            <person name="Fuchs J."/>
            <person name="Jenkins J."/>
            <person name="Haas F.B."/>
            <person name="Piednoel M."/>
            <person name="Gundlach H."/>
            <person name="Van Bel M."/>
            <person name="Meyberg R."/>
            <person name="Vives C."/>
            <person name="Morata J."/>
            <person name="Symeonidi A."/>
            <person name="Hiss M."/>
            <person name="Muchero W."/>
            <person name="Kamisugi Y."/>
            <person name="Saleh O."/>
            <person name="Blanc G."/>
            <person name="Decker E.L."/>
            <person name="van Gessel N."/>
            <person name="Grimwood J."/>
            <person name="Hayes R.D."/>
            <person name="Graham S.W."/>
            <person name="Gunter L.E."/>
            <person name="McDaniel S.F."/>
            <person name="Hoernstein S.N.W."/>
            <person name="Larsson A."/>
            <person name="Li F.W."/>
            <person name="Perroud P.F."/>
            <person name="Phillips J."/>
            <person name="Ranjan P."/>
            <person name="Rokshar D.S."/>
            <person name="Rothfels C.J."/>
            <person name="Schneider L."/>
            <person name="Shu S."/>
            <person name="Stevenson D.W."/>
            <person name="Thummler F."/>
            <person name="Tillich M."/>
            <person name="Villarreal Aguilar J.C."/>
            <person name="Widiez T."/>
            <person name="Wong G.K."/>
            <person name="Wymore A."/>
            <person name="Zhang Y."/>
            <person name="Zimmer A.D."/>
            <person name="Quatrano R.S."/>
            <person name="Mayer K.F.X."/>
            <person name="Goodstein D."/>
            <person name="Casacuberta J.M."/>
            <person name="Vandepoele K."/>
            <person name="Reski R."/>
            <person name="Cuming A.C."/>
            <person name="Tuskan G.A."/>
            <person name="Maumus F."/>
            <person name="Salse J."/>
            <person name="Schmutz J."/>
            <person name="Rensing S.A."/>
        </authorList>
    </citation>
    <scope>NUCLEOTIDE SEQUENCE [LARGE SCALE GENOMIC DNA]</scope>
    <source>
        <strain evidence="2 3">cv. Gransden 2004</strain>
    </source>
</reference>
<organism evidence="2 3">
    <name type="scientific">Physcomitrium patens</name>
    <name type="common">Spreading-leaved earth moss</name>
    <name type="synonym">Physcomitrella patens</name>
    <dbReference type="NCBI Taxonomy" id="3218"/>
    <lineage>
        <taxon>Eukaryota</taxon>
        <taxon>Viridiplantae</taxon>
        <taxon>Streptophyta</taxon>
        <taxon>Embryophyta</taxon>
        <taxon>Bryophyta</taxon>
        <taxon>Bryophytina</taxon>
        <taxon>Bryopsida</taxon>
        <taxon>Funariidae</taxon>
        <taxon>Funariales</taxon>
        <taxon>Funariaceae</taxon>
        <taxon>Physcomitrium</taxon>
    </lineage>
</organism>
<feature type="signal peptide" evidence="1">
    <location>
        <begin position="1"/>
        <end position="17"/>
    </location>
</feature>
<dbReference type="AlphaFoldDB" id="A0A7I3YY59"/>
<dbReference type="InParanoid" id="A0A7I3YY59"/>
<dbReference type="Gramene" id="Pp3c17_4940V3.2">
    <property type="protein sequence ID" value="PAC:32908310.CDS.1"/>
    <property type="gene ID" value="Pp3c17_4940"/>
</dbReference>
<proteinExistence type="predicted"/>
<protein>
    <submittedName>
        <fullName evidence="2">Uncharacterized protein</fullName>
    </submittedName>
</protein>
<feature type="chain" id="PRO_5029687198" evidence="1">
    <location>
        <begin position="18"/>
        <end position="80"/>
    </location>
</feature>
<evidence type="ECO:0000256" key="1">
    <source>
        <dbReference type="SAM" id="SignalP"/>
    </source>
</evidence>
<keyword evidence="1" id="KW-0732">Signal</keyword>
<evidence type="ECO:0000313" key="2">
    <source>
        <dbReference type="EnsemblPlants" id="PAC:32908310.CDS.1"/>
    </source>
</evidence>
<dbReference type="EMBL" id="ABEU02000017">
    <property type="status" value="NOT_ANNOTATED_CDS"/>
    <property type="molecule type" value="Genomic_DNA"/>
</dbReference>
<reference evidence="2" key="3">
    <citation type="submission" date="2020-12" db="UniProtKB">
        <authorList>
            <consortium name="EnsemblPlants"/>
        </authorList>
    </citation>
    <scope>IDENTIFICATION</scope>
</reference>
<dbReference type="Proteomes" id="UP000006727">
    <property type="component" value="Chromosome 17"/>
</dbReference>
<evidence type="ECO:0000313" key="3">
    <source>
        <dbReference type="Proteomes" id="UP000006727"/>
    </source>
</evidence>